<feature type="transmembrane region" description="Helical" evidence="1">
    <location>
        <begin position="97"/>
        <end position="122"/>
    </location>
</feature>
<gene>
    <name evidence="2" type="ORF">ENP70_13395</name>
</gene>
<keyword evidence="1" id="KW-0472">Membrane</keyword>
<comment type="caution">
    <text evidence="2">The sequence shown here is derived from an EMBL/GenBank/DDBJ whole genome shotgun (WGS) entry which is preliminary data.</text>
</comment>
<organism evidence="2">
    <name type="scientific">Agrobacterium albertimagni</name>
    <dbReference type="NCBI Taxonomy" id="147266"/>
    <lineage>
        <taxon>Bacteria</taxon>
        <taxon>Pseudomonadati</taxon>
        <taxon>Pseudomonadota</taxon>
        <taxon>Alphaproteobacteria</taxon>
        <taxon>Hyphomicrobiales</taxon>
        <taxon>Rhizobiaceae</taxon>
        <taxon>Rhizobium/Agrobacterium group</taxon>
        <taxon>Agrobacterium</taxon>
    </lineage>
</organism>
<feature type="transmembrane region" description="Helical" evidence="1">
    <location>
        <begin position="25"/>
        <end position="44"/>
    </location>
</feature>
<dbReference type="EMBL" id="DSKI01000690">
    <property type="protein sequence ID" value="HEB44656.1"/>
    <property type="molecule type" value="Genomic_DNA"/>
</dbReference>
<protein>
    <submittedName>
        <fullName evidence="2">DoxX family protein</fullName>
    </submittedName>
</protein>
<evidence type="ECO:0000313" key="2">
    <source>
        <dbReference type="EMBL" id="HEB44656.1"/>
    </source>
</evidence>
<proteinExistence type="predicted"/>
<name>A0A7C1PHK9_9HYPH</name>
<evidence type="ECO:0000256" key="1">
    <source>
        <dbReference type="SAM" id="Phobius"/>
    </source>
</evidence>
<dbReference type="GO" id="GO:0016020">
    <property type="term" value="C:membrane"/>
    <property type="evidence" value="ECO:0007669"/>
    <property type="project" value="UniProtKB-SubCell"/>
</dbReference>
<keyword evidence="1" id="KW-1133">Transmembrane helix</keyword>
<reference evidence="2" key="1">
    <citation type="journal article" date="2020" name="mSystems">
        <title>Genome- and Community-Level Interaction Insights into Carbon Utilization and Element Cycling Functions of Hydrothermarchaeota in Hydrothermal Sediment.</title>
        <authorList>
            <person name="Zhou Z."/>
            <person name="Liu Y."/>
            <person name="Xu W."/>
            <person name="Pan J."/>
            <person name="Luo Z.H."/>
            <person name="Li M."/>
        </authorList>
    </citation>
    <scope>NUCLEOTIDE SEQUENCE [LARGE SCALE GENOMIC DNA]</scope>
    <source>
        <strain evidence="2">SpSt-243</strain>
    </source>
</reference>
<accession>A0A7C1PHK9</accession>
<keyword evidence="1" id="KW-0812">Transmembrane</keyword>
<sequence length="199" mass="21836">MTMIVLLIEFYRSTIRRMEPMLDRWLLGLFARFVFLAVLVPYYINSALTKFDGPFSIADGAYYQIALPAVDAAGGDVSAVSFFPWGLMVFVGSYGEIILPLLVVAGLLTRIAALGMIAFIVVQSLTDILVHSVDAGTIGALFDRFPDSVILDQRLLWSFPLAYLVVKGAGLLSLDKLLCTIWTRRMAGHEKGGRLSPTA</sequence>
<dbReference type="AlphaFoldDB" id="A0A7C1PHK9"/>